<gene>
    <name evidence="1" type="ORF">SAMN04488079_105101</name>
</gene>
<dbReference type="EMBL" id="FOSH01000005">
    <property type="protein sequence ID" value="SFK11822.1"/>
    <property type="molecule type" value="Genomic_DNA"/>
</dbReference>
<dbReference type="Proteomes" id="UP000198924">
    <property type="component" value="Unassembled WGS sequence"/>
</dbReference>
<sequence length="65" mass="7157">MVYLPSSWGNLPGFIGQKLTIHCHDHTITFGVVFSFYGHIKINGADDAIAKLFLNVLILLAADNK</sequence>
<proteinExistence type="predicted"/>
<dbReference type="STRING" id="45496.SAMN04488079_105101"/>
<reference evidence="2" key="1">
    <citation type="submission" date="2016-10" db="EMBL/GenBank/DDBJ databases">
        <authorList>
            <person name="Varghese N."/>
            <person name="Submissions S."/>
        </authorList>
    </citation>
    <scope>NUCLEOTIDE SEQUENCE [LARGE SCALE GENOMIC DNA]</scope>
    <source>
        <strain evidence="2">DSM 11578</strain>
    </source>
</reference>
<evidence type="ECO:0000313" key="2">
    <source>
        <dbReference type="Proteomes" id="UP000198924"/>
    </source>
</evidence>
<keyword evidence="2" id="KW-1185">Reference proteome</keyword>
<name>A0A1I3WWH4_9GAMM</name>
<organism evidence="1 2">
    <name type="scientific">Methylophaga sulfidovorans</name>
    <dbReference type="NCBI Taxonomy" id="45496"/>
    <lineage>
        <taxon>Bacteria</taxon>
        <taxon>Pseudomonadati</taxon>
        <taxon>Pseudomonadota</taxon>
        <taxon>Gammaproteobacteria</taxon>
        <taxon>Thiotrichales</taxon>
        <taxon>Piscirickettsiaceae</taxon>
        <taxon>Methylophaga</taxon>
    </lineage>
</organism>
<dbReference type="AlphaFoldDB" id="A0A1I3WWH4"/>
<protein>
    <submittedName>
        <fullName evidence="1">Uncharacterized protein</fullName>
    </submittedName>
</protein>
<accession>A0A1I3WWH4</accession>
<evidence type="ECO:0000313" key="1">
    <source>
        <dbReference type="EMBL" id="SFK11822.1"/>
    </source>
</evidence>